<evidence type="ECO:0000313" key="1">
    <source>
        <dbReference type="EMBL" id="TPQ22230.1"/>
    </source>
</evidence>
<dbReference type="RefSeq" id="WP_119100210.1">
    <property type="nucleotide sequence ID" value="NZ_QXMJ01000095.1"/>
</dbReference>
<dbReference type="PANTHER" id="PTHR11070">
    <property type="entry name" value="UVRD / RECB / PCRA DNA HELICASE FAMILY MEMBER"/>
    <property type="match status" value="1"/>
</dbReference>
<dbReference type="InterPro" id="IPR000212">
    <property type="entry name" value="DNA_helicase_UvrD/REP"/>
</dbReference>
<gene>
    <name evidence="1" type="ORF">FGD71_010945</name>
</gene>
<dbReference type="GO" id="GO:0043138">
    <property type="term" value="F:3'-5' DNA helicase activity"/>
    <property type="evidence" value="ECO:0007669"/>
    <property type="project" value="TreeGrafter"/>
</dbReference>
<reference evidence="1 2" key="1">
    <citation type="submission" date="2019-06" db="EMBL/GenBank/DDBJ databases">
        <title>Streptomyces sporangiiformans sp. nov., a novel actinomycete isolated from soil in Mount Song.</title>
        <authorList>
            <person name="Han L."/>
        </authorList>
    </citation>
    <scope>NUCLEOTIDE SEQUENCE [LARGE SCALE GENOMIC DNA]</scope>
    <source>
        <strain evidence="1 2">NEAU-SSA 1</strain>
    </source>
</reference>
<evidence type="ECO:0000313" key="2">
    <source>
        <dbReference type="Proteomes" id="UP000317378"/>
    </source>
</evidence>
<dbReference type="Proteomes" id="UP000317378">
    <property type="component" value="Unassembled WGS sequence"/>
</dbReference>
<dbReference type="GO" id="GO:0005829">
    <property type="term" value="C:cytosol"/>
    <property type="evidence" value="ECO:0007669"/>
    <property type="project" value="TreeGrafter"/>
</dbReference>
<dbReference type="InterPro" id="IPR027417">
    <property type="entry name" value="P-loop_NTPase"/>
</dbReference>
<name>A0A505DH46_9ACTN</name>
<dbReference type="EMBL" id="VCHX02000095">
    <property type="protein sequence ID" value="TPQ22230.1"/>
    <property type="molecule type" value="Genomic_DNA"/>
</dbReference>
<protein>
    <submittedName>
        <fullName evidence="1">AAA family ATPase</fullName>
    </submittedName>
</protein>
<organism evidence="1 2">
    <name type="scientific">Streptomyces sporangiiformans</name>
    <dbReference type="NCBI Taxonomy" id="2315329"/>
    <lineage>
        <taxon>Bacteria</taxon>
        <taxon>Bacillati</taxon>
        <taxon>Actinomycetota</taxon>
        <taxon>Actinomycetes</taxon>
        <taxon>Kitasatosporales</taxon>
        <taxon>Streptomycetaceae</taxon>
        <taxon>Streptomyces</taxon>
    </lineage>
</organism>
<accession>A0A505DH46</accession>
<dbReference type="OrthoDB" id="9787585at2"/>
<dbReference type="GO" id="GO:0003677">
    <property type="term" value="F:DNA binding"/>
    <property type="evidence" value="ECO:0007669"/>
    <property type="project" value="InterPro"/>
</dbReference>
<keyword evidence="2" id="KW-1185">Reference proteome</keyword>
<dbReference type="GO" id="GO:0005524">
    <property type="term" value="F:ATP binding"/>
    <property type="evidence" value="ECO:0007669"/>
    <property type="project" value="InterPro"/>
</dbReference>
<comment type="caution">
    <text evidence="1">The sequence shown here is derived from an EMBL/GenBank/DDBJ whole genome shotgun (WGS) entry which is preliminary data.</text>
</comment>
<dbReference type="GO" id="GO:0000725">
    <property type="term" value="P:recombinational repair"/>
    <property type="evidence" value="ECO:0007669"/>
    <property type="project" value="TreeGrafter"/>
</dbReference>
<proteinExistence type="predicted"/>
<dbReference type="PANTHER" id="PTHR11070:SF45">
    <property type="entry name" value="DNA 3'-5' HELICASE"/>
    <property type="match status" value="1"/>
</dbReference>
<sequence length="724" mass="77427">MTSPEKPSLHHALAQERAYHDTCRAALSAMVDGAQEHVVTGEDVSASGADAEVLGYQLRSKAKALRELPEGPLFFGRLDFDSGEHEHAGQRYHVGRLRITEHPAAPPLVVDWRAPVSRAFYQASARDPRGVRVRRRFGWAPGSLGDSVDLTGLEDEHLEEGRAHGEAGAGIQAEAEAGALGAMRGASRILVDEIERPRVGPMRDIAATIQPEQDDLVRGDLATSVCVQGAPGTGKTAVGLHRAAYLLYTYPQRIRRGGLLILGPNPTFLSYISAVLPALGETGVRQSTVAGEIGRHPVKAADGERAGVVKHDARMAEVLRRALYARVRVAAEGAGDNGLAVPDGSYRWRVPGDELARIVAGVRSEEPPYAVGRERVRTRIVRRLQREAERRAGPPTQAWVRKISGARVVSAYVDAVWPRVLPEEVVAELLTDPAALTAAADGVLDTDEQKAILWARPPRSYKSARWSAADLVLLDEVAGLIEHPEGYGHLVIDEAQDLSPMECRAIARRAAFGSMTVLGDLAQGTTPWAARDWAELLGHLGKPEAVVVPLTTGFRVPGAVVELTNRLLARLDVRVPAARSLRRDGEVRIRPTGPVERAGRVGDVVEETVCAVRDALGYEGSVGVIAAESDVARVREALGAAGIETAGPDELGARVTVLGAGAAKGLEYDHVVAVEPAAIVEAEAEAAQGEGMGAGARGLRRLYVVMTRAVSRLDVVHARPLPFD</sequence>
<dbReference type="Gene3D" id="3.40.50.300">
    <property type="entry name" value="P-loop containing nucleotide triphosphate hydrolases"/>
    <property type="match status" value="2"/>
</dbReference>
<dbReference type="AlphaFoldDB" id="A0A505DH46"/>
<dbReference type="SUPFAM" id="SSF52540">
    <property type="entry name" value="P-loop containing nucleoside triphosphate hydrolases"/>
    <property type="match status" value="1"/>
</dbReference>